<keyword evidence="6" id="KW-0443">Lipid metabolism</keyword>
<keyword evidence="4" id="KW-0444">Lipid biosynthesis</keyword>
<evidence type="ECO:0000256" key="7">
    <source>
        <dbReference type="ARBA" id="ARBA00023145"/>
    </source>
</evidence>
<dbReference type="EMBL" id="AFHG01000035">
    <property type="protein sequence ID" value="EGK72595.1"/>
    <property type="molecule type" value="Genomic_DNA"/>
</dbReference>
<evidence type="ECO:0000256" key="6">
    <source>
        <dbReference type="ARBA" id="ARBA00023098"/>
    </source>
</evidence>
<organism evidence="13 14">
    <name type="scientific">Methyloversatilis universalis (strain ATCC BAA-1314 / DSM 25237 / JCM 13912 / CCUG 52030 / FAM5)</name>
    <dbReference type="NCBI Taxonomy" id="1000565"/>
    <lineage>
        <taxon>Bacteria</taxon>
        <taxon>Pseudomonadati</taxon>
        <taxon>Pseudomonadota</taxon>
        <taxon>Betaproteobacteria</taxon>
        <taxon>Nitrosomonadales</taxon>
        <taxon>Sterolibacteriaceae</taxon>
        <taxon>Methyloversatilis</taxon>
    </lineage>
</organism>
<evidence type="ECO:0000313" key="14">
    <source>
        <dbReference type="Proteomes" id="UP000005019"/>
    </source>
</evidence>
<dbReference type="GO" id="GO:0004609">
    <property type="term" value="F:phosphatidylserine decarboxylase activity"/>
    <property type="evidence" value="ECO:0007669"/>
    <property type="project" value="UniProtKB-EC"/>
</dbReference>
<keyword evidence="8" id="KW-0594">Phospholipid biosynthesis</keyword>
<dbReference type="STRING" id="1000565.METUNv1_01135"/>
<keyword evidence="7" id="KW-0865">Zymogen</keyword>
<evidence type="ECO:0000256" key="12">
    <source>
        <dbReference type="ARBA" id="ARBA00024326"/>
    </source>
</evidence>
<comment type="pathway">
    <text evidence="12">Phospholipid metabolism; phosphatidylethanolamine biosynthesis.</text>
</comment>
<gene>
    <name evidence="13" type="ORF">METUNv1_01135</name>
</gene>
<dbReference type="InterPro" id="IPR033177">
    <property type="entry name" value="PSD-B"/>
</dbReference>
<dbReference type="Pfam" id="PF02666">
    <property type="entry name" value="PS_Dcarbxylase"/>
    <property type="match status" value="1"/>
</dbReference>
<reference evidence="13 14" key="1">
    <citation type="journal article" date="2011" name="J. Bacteriol.">
        <title>Genome sequence of Methyloversatilis universalis FAM5T, a methylotrophic representative of the order Rhodocyclales.</title>
        <authorList>
            <person name="Kittichotirat W."/>
            <person name="Good N.M."/>
            <person name="Hall R."/>
            <person name="Bringel F."/>
            <person name="Lajus A."/>
            <person name="Medigue C."/>
            <person name="Smalley N.E."/>
            <person name="Beck D."/>
            <person name="Bumgarner R."/>
            <person name="Vuilleumier S."/>
            <person name="Kalyuzhnaya M.G."/>
        </authorList>
    </citation>
    <scope>NUCLEOTIDE SEQUENCE [LARGE SCALE GENOMIC DNA]</scope>
    <source>
        <strain evidence="14">ATCC BAA-1314 / JCM 13912 / FAM5</strain>
    </source>
</reference>
<evidence type="ECO:0000256" key="3">
    <source>
        <dbReference type="ARBA" id="ARBA00012243"/>
    </source>
</evidence>
<keyword evidence="14" id="KW-1185">Reference proteome</keyword>
<dbReference type="AlphaFoldDB" id="F5RA56"/>
<dbReference type="OrthoDB" id="9802030at2"/>
<comment type="cofactor">
    <cofactor evidence="1">
        <name>pyruvate</name>
        <dbReference type="ChEBI" id="CHEBI:15361"/>
    </cofactor>
</comment>
<evidence type="ECO:0000256" key="1">
    <source>
        <dbReference type="ARBA" id="ARBA00001928"/>
    </source>
</evidence>
<dbReference type="eggNOG" id="COG0688">
    <property type="taxonomic scope" value="Bacteria"/>
</dbReference>
<dbReference type="Proteomes" id="UP000005019">
    <property type="component" value="Unassembled WGS sequence"/>
</dbReference>
<dbReference type="PANTHER" id="PTHR10067:SF6">
    <property type="entry name" value="PHOSPHATIDYLSERINE DECARBOXYLASE PROENZYME, MITOCHONDRIAL"/>
    <property type="match status" value="1"/>
</dbReference>
<keyword evidence="10" id="KW-1208">Phospholipid metabolism</keyword>
<keyword evidence="5" id="KW-0210">Decarboxylase</keyword>
<comment type="pathway">
    <text evidence="2">Lipid metabolism.</text>
</comment>
<evidence type="ECO:0000256" key="10">
    <source>
        <dbReference type="ARBA" id="ARBA00023264"/>
    </source>
</evidence>
<evidence type="ECO:0000256" key="9">
    <source>
        <dbReference type="ARBA" id="ARBA00023239"/>
    </source>
</evidence>
<evidence type="ECO:0000256" key="11">
    <source>
        <dbReference type="ARBA" id="ARBA00023317"/>
    </source>
</evidence>
<protein>
    <recommendedName>
        <fullName evidence="3">phosphatidylserine decarboxylase</fullName>
        <ecNumber evidence="3">4.1.1.65</ecNumber>
    </recommendedName>
</protein>
<accession>F5RA56</accession>
<evidence type="ECO:0000313" key="13">
    <source>
        <dbReference type="EMBL" id="EGK72595.1"/>
    </source>
</evidence>
<proteinExistence type="predicted"/>
<sequence length="290" mass="32466">MTARPSLFQRLMANDALNFALTNRIPRATLTRLFGRFSKVEHPWVRDLSIGLWRRFGEVDLSDARKTQFRSLHDAFIRELRDGARPLDPRPDVLVSPCDAIVGALGRIEGDTLLQAKGMRYTLEELLGDREQAALLRDGHYMTLRITAAMYHRFHAPADCSIEGVHYFPGDTWNVNPPALARVERLYCRNERAVLSARMDDGTPLVMVPVAAILVASLRLHCVDLTLHAGYAGPHRLDCSAHAQRGEELGWFEHGSTILLLLPRQAAVKPAVFTGQRLRMGEALFTPAAL</sequence>
<dbReference type="NCBIfam" id="TIGR00163">
    <property type="entry name" value="PS_decarb"/>
    <property type="match status" value="1"/>
</dbReference>
<comment type="caution">
    <text evidence="13">The sequence shown here is derived from an EMBL/GenBank/DDBJ whole genome shotgun (WGS) entry which is preliminary data.</text>
</comment>
<name>F5RA56_METUF</name>
<dbReference type="UniPathway" id="UPA00558"/>
<evidence type="ECO:0000256" key="8">
    <source>
        <dbReference type="ARBA" id="ARBA00023209"/>
    </source>
</evidence>
<evidence type="ECO:0000256" key="2">
    <source>
        <dbReference type="ARBA" id="ARBA00005189"/>
    </source>
</evidence>
<evidence type="ECO:0000256" key="5">
    <source>
        <dbReference type="ARBA" id="ARBA00022793"/>
    </source>
</evidence>
<keyword evidence="11" id="KW-0670">Pyruvate</keyword>
<dbReference type="InterPro" id="IPR003817">
    <property type="entry name" value="PS_Dcarbxylase"/>
</dbReference>
<dbReference type="GO" id="GO:0006646">
    <property type="term" value="P:phosphatidylethanolamine biosynthetic process"/>
    <property type="evidence" value="ECO:0007669"/>
    <property type="project" value="UniProtKB-UniPathway"/>
</dbReference>
<dbReference type="RefSeq" id="WP_008059662.1">
    <property type="nucleotide sequence ID" value="NZ_AFHG01000035.1"/>
</dbReference>
<dbReference type="PANTHER" id="PTHR10067">
    <property type="entry name" value="PHOSPHATIDYLSERINE DECARBOXYLASE"/>
    <property type="match status" value="1"/>
</dbReference>
<keyword evidence="9" id="KW-0456">Lyase</keyword>
<evidence type="ECO:0000256" key="4">
    <source>
        <dbReference type="ARBA" id="ARBA00022516"/>
    </source>
</evidence>
<dbReference type="EC" id="4.1.1.65" evidence="3"/>